<reference evidence="3" key="2">
    <citation type="journal article" date="2021" name="Microbiome">
        <title>Successional dynamics and alternative stable states in a saline activated sludge microbial community over 9 years.</title>
        <authorList>
            <person name="Wang Y."/>
            <person name="Ye J."/>
            <person name="Ju F."/>
            <person name="Liu L."/>
            <person name="Boyd J.A."/>
            <person name="Deng Y."/>
            <person name="Parks D.H."/>
            <person name="Jiang X."/>
            <person name="Yin X."/>
            <person name="Woodcroft B.J."/>
            <person name="Tyson G.W."/>
            <person name="Hugenholtz P."/>
            <person name="Polz M.F."/>
            <person name="Zhang T."/>
        </authorList>
    </citation>
    <scope>NUCLEOTIDE SEQUENCE</scope>
    <source>
        <strain evidence="3">HKST-UBA02</strain>
    </source>
</reference>
<keyword evidence="2" id="KW-0812">Transmembrane</keyword>
<sequence length="482" mass="51233">MGTLLDRPDRISARYMKVALGESLLAIVAALLFFTAFLAILEIAFPSGVGLRAMLEADTGQAIESEKSGQRRMYADGLDTVVGRLAARRNDVRTKAHESVVWDAAALGMSLHNRESVQTLDNAAATIDFEANGSIDLGPNTLVVLSDHEEEIFSKRRRSTLLVLDGSLRGHLSGNEDVGYVQVEVPAGNGMMQVRPAEGESGEVVFRIDVSEDRTATVTVESGRAEVVGGEDVLTIGENEAAQLLDIALPPSIVRLRQAPRISLPMSGQRFLFQDEQPEVELRWTRVSGTDTYHLIVARDASFEQVSIDRYVSGVGVVLPGLPEGSYYWSVVGVSHPGSSEELTSRSESTFRISRDTRPPKLEWQVSAPHAASAPGHASDGANRGGSPARGAVSGVPSGLLSGATGSVVAGHAAHAEVVVRVTGRAEAGSRVRVAGVEVTLDASGAFSRDVPLLLGPNVVSVEAIDRAGNVSMESRVVNRSR</sequence>
<evidence type="ECO:0000256" key="2">
    <source>
        <dbReference type="SAM" id="Phobius"/>
    </source>
</evidence>
<evidence type="ECO:0008006" key="5">
    <source>
        <dbReference type="Google" id="ProtNLM"/>
    </source>
</evidence>
<dbReference type="EMBL" id="JAGQHS010000024">
    <property type="protein sequence ID" value="MCA9755502.1"/>
    <property type="molecule type" value="Genomic_DNA"/>
</dbReference>
<keyword evidence="2" id="KW-1133">Transmembrane helix</keyword>
<organism evidence="3 4">
    <name type="scientific">Eiseniibacteriota bacterium</name>
    <dbReference type="NCBI Taxonomy" id="2212470"/>
    <lineage>
        <taxon>Bacteria</taxon>
        <taxon>Candidatus Eiseniibacteriota</taxon>
    </lineage>
</organism>
<feature type="compositionally biased region" description="Low complexity" evidence="1">
    <location>
        <begin position="368"/>
        <end position="382"/>
    </location>
</feature>
<gene>
    <name evidence="3" type="ORF">KDA27_06850</name>
</gene>
<reference evidence="3" key="1">
    <citation type="submission" date="2020-04" db="EMBL/GenBank/DDBJ databases">
        <authorList>
            <person name="Zhang T."/>
        </authorList>
    </citation>
    <scope>NUCLEOTIDE SEQUENCE</scope>
    <source>
        <strain evidence="3">HKST-UBA02</strain>
    </source>
</reference>
<feature type="compositionally biased region" description="Low complexity" evidence="1">
    <location>
        <begin position="340"/>
        <end position="350"/>
    </location>
</feature>
<name>A0A956NB12_UNCEI</name>
<feature type="transmembrane region" description="Helical" evidence="2">
    <location>
        <begin position="24"/>
        <end position="45"/>
    </location>
</feature>
<dbReference type="Gene3D" id="2.60.40.10">
    <property type="entry name" value="Immunoglobulins"/>
    <property type="match status" value="2"/>
</dbReference>
<dbReference type="Proteomes" id="UP000739538">
    <property type="component" value="Unassembled WGS sequence"/>
</dbReference>
<keyword evidence="2" id="KW-0472">Membrane</keyword>
<evidence type="ECO:0000313" key="4">
    <source>
        <dbReference type="Proteomes" id="UP000739538"/>
    </source>
</evidence>
<protein>
    <recommendedName>
        <fullName evidence="5">FecR domain-containing protein</fullName>
    </recommendedName>
</protein>
<dbReference type="AlphaFoldDB" id="A0A956NB12"/>
<feature type="region of interest" description="Disordered" evidence="1">
    <location>
        <begin position="337"/>
        <end position="394"/>
    </location>
</feature>
<comment type="caution">
    <text evidence="3">The sequence shown here is derived from an EMBL/GenBank/DDBJ whole genome shotgun (WGS) entry which is preliminary data.</text>
</comment>
<dbReference type="InterPro" id="IPR013783">
    <property type="entry name" value="Ig-like_fold"/>
</dbReference>
<accession>A0A956NB12</accession>
<evidence type="ECO:0000256" key="1">
    <source>
        <dbReference type="SAM" id="MobiDB-lite"/>
    </source>
</evidence>
<evidence type="ECO:0000313" key="3">
    <source>
        <dbReference type="EMBL" id="MCA9755502.1"/>
    </source>
</evidence>
<dbReference type="Pfam" id="PF09136">
    <property type="entry name" value="Glucodextran_B"/>
    <property type="match status" value="1"/>
</dbReference>
<proteinExistence type="predicted"/>